<name>A0AAP8MDC1_9GAMM</name>
<dbReference type="PANTHER" id="PTHR15032">
    <property type="entry name" value="N-ACYL-PHOSPHATIDYLETHANOLAMINE-HYDROLYZING PHOSPHOLIPASE D"/>
    <property type="match status" value="1"/>
</dbReference>
<dbReference type="KEGG" id="hja:BST95_04635"/>
<dbReference type="InterPro" id="IPR036866">
    <property type="entry name" value="RibonucZ/Hydroxyglut_hydro"/>
</dbReference>
<dbReference type="Gene3D" id="3.60.15.10">
    <property type="entry name" value="Ribonuclease Z/Hydroxyacylglutathione hydrolase-like"/>
    <property type="match status" value="1"/>
</dbReference>
<keyword evidence="3" id="KW-1185">Reference proteome</keyword>
<dbReference type="AlphaFoldDB" id="A0AAP8MDC1"/>
<dbReference type="GO" id="GO:0016787">
    <property type="term" value="F:hydrolase activity"/>
    <property type="evidence" value="ECO:0007669"/>
    <property type="project" value="UniProtKB-KW"/>
</dbReference>
<sequence length="360" mass="40042">MLLVVAVIAMAAQATLESNAPRADGKFENEAGPREMAMWEIIKARFTTEQIDKRPKTEVPLQRLHRADLEAAYGPMLYRLGHSSVLIKLGDQYVLTDPVFSKRASPVQWAGPRRFHPVPIDFQELPRIHAVVISHDHYDHLDKGSVKRLAAQVENFVVPVGVGAHLRRWGIDATRIHELNWWQSLELEGLTLTATPAQHFSGRGLTDGNKTLWASWVIEGASAKLFFSGDTGYFDGFREIGERLGPFDITMIETGAYNKLWASVHMLPEQGLQAHLDLRGKAMLPIHNSTFDLAFHPWYEPMERATALGEEHNVNVLTPVIGAPVSVLEPSPGHAWWRTVATQTETASIESVNMGAEPAG</sequence>
<dbReference type="GO" id="GO:0005737">
    <property type="term" value="C:cytoplasm"/>
    <property type="evidence" value="ECO:0007669"/>
    <property type="project" value="TreeGrafter"/>
</dbReference>
<proteinExistence type="predicted"/>
<dbReference type="Pfam" id="PF12706">
    <property type="entry name" value="Lactamase_B_2"/>
    <property type="match status" value="1"/>
</dbReference>
<comment type="caution">
    <text evidence="2">The sequence shown here is derived from an EMBL/GenBank/DDBJ whole genome shotgun (WGS) entry which is preliminary data.</text>
</comment>
<accession>A0AAP8MDC1</accession>
<protein>
    <submittedName>
        <fullName evidence="2">Hydrolase</fullName>
    </submittedName>
</protein>
<evidence type="ECO:0000313" key="3">
    <source>
        <dbReference type="Proteomes" id="UP000235162"/>
    </source>
</evidence>
<dbReference type="Proteomes" id="UP000235162">
    <property type="component" value="Unassembled WGS sequence"/>
</dbReference>
<evidence type="ECO:0000259" key="1">
    <source>
        <dbReference type="Pfam" id="PF12706"/>
    </source>
</evidence>
<feature type="domain" description="Metallo-beta-lactamase" evidence="1">
    <location>
        <begin position="94"/>
        <end position="287"/>
    </location>
</feature>
<evidence type="ECO:0000313" key="2">
    <source>
        <dbReference type="EMBL" id="PLW85569.1"/>
    </source>
</evidence>
<dbReference type="EMBL" id="PKUR01000003">
    <property type="protein sequence ID" value="PLW85569.1"/>
    <property type="molecule type" value="Genomic_DNA"/>
</dbReference>
<dbReference type="InterPro" id="IPR001279">
    <property type="entry name" value="Metallo-B-lactamas"/>
</dbReference>
<organism evidence="2 3">
    <name type="scientific">Halioglobus japonicus</name>
    <dbReference type="NCBI Taxonomy" id="930805"/>
    <lineage>
        <taxon>Bacteria</taxon>
        <taxon>Pseudomonadati</taxon>
        <taxon>Pseudomonadota</taxon>
        <taxon>Gammaproteobacteria</taxon>
        <taxon>Cellvibrionales</taxon>
        <taxon>Halieaceae</taxon>
        <taxon>Halioglobus</taxon>
    </lineage>
</organism>
<dbReference type="SUPFAM" id="SSF56281">
    <property type="entry name" value="Metallo-hydrolase/oxidoreductase"/>
    <property type="match status" value="1"/>
</dbReference>
<gene>
    <name evidence="2" type="ORF">C0029_13195</name>
</gene>
<dbReference type="PANTHER" id="PTHR15032:SF4">
    <property type="entry name" value="N-ACYL-PHOSPHATIDYLETHANOLAMINE-HYDROLYZING PHOSPHOLIPASE D"/>
    <property type="match status" value="1"/>
</dbReference>
<reference evidence="2 3" key="1">
    <citation type="submission" date="2018-01" db="EMBL/GenBank/DDBJ databases">
        <title>The draft genome sequence of Halioglobus japonicus S1-36.</title>
        <authorList>
            <person name="Du Z.-J."/>
            <person name="Shi M.-J."/>
        </authorList>
    </citation>
    <scope>NUCLEOTIDE SEQUENCE [LARGE SCALE GENOMIC DNA]</scope>
    <source>
        <strain evidence="2 3">S1-36</strain>
    </source>
</reference>
<keyword evidence="2" id="KW-0378">Hydrolase</keyword>